<sequence>MLKLKEMTDFETAKYYGFTLKEGFWYGVNTETGNPIATSTWECNGCVSIYELQDGKWEMDWYNIEETNFDIENIPTPNKEGKLSFAEWLDEEYGITIDEWSSYGEIQAEQIEDEYDYYYYELPKFVQKYLQK</sequence>
<organism evidence="1">
    <name type="scientific">Siphoviridae sp. ctXZx16</name>
    <dbReference type="NCBI Taxonomy" id="2826371"/>
    <lineage>
        <taxon>Viruses</taxon>
        <taxon>Duplodnaviria</taxon>
        <taxon>Heunggongvirae</taxon>
        <taxon>Uroviricota</taxon>
        <taxon>Caudoviricetes</taxon>
    </lineage>
</organism>
<proteinExistence type="predicted"/>
<name>A0A8S5ML69_9CAUD</name>
<accession>A0A8S5ML69</accession>
<dbReference type="EMBL" id="BK014925">
    <property type="protein sequence ID" value="DAD82962.1"/>
    <property type="molecule type" value="Genomic_DNA"/>
</dbReference>
<evidence type="ECO:0000313" key="1">
    <source>
        <dbReference type="EMBL" id="DAD82962.1"/>
    </source>
</evidence>
<protein>
    <submittedName>
        <fullName evidence="1">Uncharacterized protein</fullName>
    </submittedName>
</protein>
<reference evidence="1" key="1">
    <citation type="journal article" date="2021" name="Proc. Natl. Acad. Sci. U.S.A.">
        <title>A Catalog of Tens of Thousands of Viruses from Human Metagenomes Reveals Hidden Associations with Chronic Diseases.</title>
        <authorList>
            <person name="Tisza M.J."/>
            <person name="Buck C.B."/>
        </authorList>
    </citation>
    <scope>NUCLEOTIDE SEQUENCE</scope>
    <source>
        <strain evidence="1">CtXZx16</strain>
    </source>
</reference>